<accession>A0AAN1SFZ5</accession>
<dbReference type="RefSeq" id="WP_014124256.1">
    <property type="nucleotide sequence ID" value="NC_016052.1"/>
</dbReference>
<dbReference type="EMBL" id="AP012046">
    <property type="protein sequence ID" value="BAK94192.1"/>
    <property type="molecule type" value="Genomic_DNA"/>
</dbReference>
<organism evidence="1 2">
    <name type="scientific">Tetragenococcus halophilus (strain DSM 20338 / JCM 20259 / NCIMB 9735 / NBRC 12172)</name>
    <name type="common">Pediococcus halophilus</name>
    <dbReference type="NCBI Taxonomy" id="945021"/>
    <lineage>
        <taxon>Bacteria</taxon>
        <taxon>Bacillati</taxon>
        <taxon>Bacillota</taxon>
        <taxon>Bacilli</taxon>
        <taxon>Lactobacillales</taxon>
        <taxon>Enterococcaceae</taxon>
        <taxon>Tetragenococcus</taxon>
    </lineage>
</organism>
<dbReference type="AlphaFoldDB" id="A0AAN1SFZ5"/>
<dbReference type="Proteomes" id="UP000002663">
    <property type="component" value="Chromosome"/>
</dbReference>
<evidence type="ECO:0000313" key="1">
    <source>
        <dbReference type="EMBL" id="BAK94192.1"/>
    </source>
</evidence>
<reference evidence="1 2" key="1">
    <citation type="submission" date="2011-01" db="EMBL/GenBank/DDBJ databases">
        <title>Whole genome sequence of Tetragenococcus halophilus NBRC 12172.</title>
        <authorList>
            <person name="Nakazawa H."/>
            <person name="Omata S."/>
            <person name="Koga C."/>
            <person name="Watanabe Y."/>
            <person name="Katano Y."/>
            <person name="Ito N."/>
            <person name="Tsukatani N."/>
            <person name="Ankai A."/>
            <person name="Oguchi A."/>
            <person name="Fukui S."/>
            <person name="Yashiro I."/>
            <person name="Kamata S."/>
            <person name="Hashimoto Y."/>
            <person name="Yamazaki J."/>
            <person name="Taguchi H."/>
            <person name="Tanaka A."/>
            <person name="Koyama T."/>
            <person name="Ichige A."/>
            <person name="Hanya Y."/>
            <person name="Tanikawa S."/>
            <person name="Yamazaki S."/>
            <person name="Fujita N."/>
        </authorList>
    </citation>
    <scope>NUCLEOTIDE SEQUENCE [LARGE SCALE GENOMIC DNA]</scope>
    <source>
        <strain evidence="2">DSM 20338 / JCM 20259 / NCIMB 9735 / NBRC 12172</strain>
    </source>
</reference>
<dbReference type="Gene3D" id="3.30.2320.10">
    <property type="entry name" value="hypothetical protein PF0899 domain"/>
    <property type="match status" value="1"/>
</dbReference>
<evidence type="ECO:0008006" key="3">
    <source>
        <dbReference type="Google" id="ProtNLM"/>
    </source>
</evidence>
<dbReference type="Pfam" id="PF25209">
    <property type="entry name" value="Phage_capsid_4"/>
    <property type="match status" value="1"/>
</dbReference>
<dbReference type="SUPFAM" id="SSF56563">
    <property type="entry name" value="Major capsid protein gp5"/>
    <property type="match status" value="1"/>
</dbReference>
<proteinExistence type="predicted"/>
<dbReference type="KEGG" id="thl:TEH_08650"/>
<evidence type="ECO:0000313" key="2">
    <source>
        <dbReference type="Proteomes" id="UP000002663"/>
    </source>
</evidence>
<gene>
    <name evidence="1" type="ordered locus">TEH_08650</name>
</gene>
<protein>
    <recommendedName>
        <fullName evidence="3">Phage major capsid protein</fullName>
    </recommendedName>
</protein>
<name>A0AAN1SFZ5_TETHN</name>
<sequence>MAELNLLRKTPNDTFVVRGEKVQMPNNQEFWQEALKEAENRGISKELIGKNSSLITNAYMESRGLTMQDFGKMVNPQLNRAKVSDLLTNTNTKPLFEALTETFLRGAFEKAGRAEQLTMGPVTIDQQQSQFYYTDGYDNEHYDFMTVAQGGPIPVMTIKLEDKKVIRVYKRGGGIELTDEAKSMNFDMLSKFFERQGMVLGRTDEQMVVDRLQNGYFDDGFDKPQTLGVKSTGKIDPMDLWFAQNYMVEETGFTPNIAVMNLKTAEEWTSMETGQGAPIFLQNQLDGTTPNLLKSQPFVTNQMDDGKIMLVDTQFAINEYVYKPLSTENERNVRTQIDGSYSTKTSDFVPFERNARLIVDVNESRGKK</sequence>